<dbReference type="Pfam" id="PF25156">
    <property type="entry name" value="PNGase_A_C"/>
    <property type="match status" value="1"/>
</dbReference>
<keyword evidence="4" id="KW-1185">Reference proteome</keyword>
<feature type="chain" id="PRO_5034333504" description="Peptide N-acetyl-beta-D-glucosaminyl asparaginase amidase A N-terminal domain-containing protein" evidence="1">
    <location>
        <begin position="18"/>
        <end position="652"/>
    </location>
</feature>
<keyword evidence="1" id="KW-0732">Signal</keyword>
<comment type="caution">
    <text evidence="3">The sequence shown here is derived from an EMBL/GenBank/DDBJ whole genome shotgun (WGS) entry which is preliminary data.</text>
</comment>
<evidence type="ECO:0000313" key="3">
    <source>
        <dbReference type="EMBL" id="CAF9923443.1"/>
    </source>
</evidence>
<name>A0A8H3FK91_9LECA</name>
<dbReference type="InterPro" id="IPR021102">
    <property type="entry name" value="PNGase_A"/>
</dbReference>
<dbReference type="EMBL" id="CAJPDQ010000019">
    <property type="protein sequence ID" value="CAF9923443.1"/>
    <property type="molecule type" value="Genomic_DNA"/>
</dbReference>
<dbReference type="AlphaFoldDB" id="A0A8H3FK91"/>
<evidence type="ECO:0000313" key="4">
    <source>
        <dbReference type="Proteomes" id="UP000664169"/>
    </source>
</evidence>
<dbReference type="InterPro" id="IPR056948">
    <property type="entry name" value="PNGaseA_N"/>
</dbReference>
<reference evidence="3" key="1">
    <citation type="submission" date="2021-03" db="EMBL/GenBank/DDBJ databases">
        <authorList>
            <person name="Tagirdzhanova G."/>
        </authorList>
    </citation>
    <scope>NUCLEOTIDE SEQUENCE</scope>
</reference>
<proteinExistence type="predicted"/>
<feature type="signal peptide" evidence="1">
    <location>
        <begin position="1"/>
        <end position="17"/>
    </location>
</feature>
<dbReference type="Proteomes" id="UP000664169">
    <property type="component" value="Unassembled WGS sequence"/>
</dbReference>
<dbReference type="PANTHER" id="PTHR31104">
    <property type="entry name" value="PEPTIDE-N4-(N-ACETYL-BETA-GLUCOSAMINYL)ASPARAGINE AMIDASE A PROTEIN"/>
    <property type="match status" value="1"/>
</dbReference>
<evidence type="ECO:0000259" key="2">
    <source>
        <dbReference type="Pfam" id="PF12222"/>
    </source>
</evidence>
<dbReference type="Pfam" id="PF12222">
    <property type="entry name" value="PNGaseA"/>
    <property type="match status" value="1"/>
</dbReference>
<sequence length="652" mass="71006">MLFLSGILSTLFAISNAIVVTGPTVDLAKRAPPADVTLYDFQVSTPVLTPTGTSNRYGCIHTTTLMEHTFANSYGTPFVGTYTPPPCSFNRVVMTFSVTSAGRQFDRLALMYLGDIEVWRTSTAEPTQAGIVWTYQKEMQQYNTLWRQPQKIIFDLGNIVDNTYTGPYVTTLTATFFTVPEEPITANQILPISSKASANNAGSVFQVPSQRAIVNYSLPNNVERAVVTLAANGQIDEEFWYSNTFNSLTQTFTNTTGALLGQGTWREVQLLIDGQLAGVAWPFPVIFTGGINPGFWRPIVGIEAFDLRESEIDITPFLPLLLDGKQHSFEIRVASLNDDGQNHASISTIPGSYWLVTGKIFLFTGPANSKTTGSKPRISTPAPQFKLSHSITKNSTGANETLTYSTSAKRQLDITSTIHTSSGSKVVSWSQKLSYSNQNFLTQQGLVQTTIQATDSIDTAPAAGYTAIYSYPLNVKTSFAETATSLGLNGTIDRAEYQTVYGPSVFPTGIQDFKGALSQSWIPFNISVGGGDRHPRNYLITLPINEGTFTGSYLARQQNGNAQYFSSPTSRYAFGTTISKLDFQGIQTGSGKQVSLASRNVKSVNNTLVYDVATLGPERFYGAESTEEPVQLGQVFLAEGTDVRRILGKGKS</sequence>
<feature type="domain" description="Peptide N-acetyl-beta-D-glucosaminyl asparaginase amidase A N-terminal" evidence="2">
    <location>
        <begin position="49"/>
        <end position="374"/>
    </location>
</feature>
<accession>A0A8H3FK91</accession>
<evidence type="ECO:0000256" key="1">
    <source>
        <dbReference type="SAM" id="SignalP"/>
    </source>
</evidence>
<dbReference type="OrthoDB" id="1612078at2759"/>
<gene>
    <name evidence="3" type="ORF">GOMPHAMPRED_002840</name>
</gene>
<protein>
    <recommendedName>
        <fullName evidence="2">Peptide N-acetyl-beta-D-glucosaminyl asparaginase amidase A N-terminal domain-containing protein</fullName>
    </recommendedName>
</protein>
<organism evidence="3 4">
    <name type="scientific">Gomphillus americanus</name>
    <dbReference type="NCBI Taxonomy" id="1940652"/>
    <lineage>
        <taxon>Eukaryota</taxon>
        <taxon>Fungi</taxon>
        <taxon>Dikarya</taxon>
        <taxon>Ascomycota</taxon>
        <taxon>Pezizomycotina</taxon>
        <taxon>Lecanoromycetes</taxon>
        <taxon>OSLEUM clade</taxon>
        <taxon>Ostropomycetidae</taxon>
        <taxon>Ostropales</taxon>
        <taxon>Graphidaceae</taxon>
        <taxon>Gomphilloideae</taxon>
        <taxon>Gomphillus</taxon>
    </lineage>
</organism>